<protein>
    <submittedName>
        <fullName evidence="5">D-alanine-D-alanine ligase</fullName>
    </submittedName>
</protein>
<organism evidence="5 6">
    <name type="scientific">Candidatus Amesbacteria bacterium GW2011_GWA2_47_11b</name>
    <dbReference type="NCBI Taxonomy" id="1618358"/>
    <lineage>
        <taxon>Bacteria</taxon>
        <taxon>Candidatus Amesiibacteriota</taxon>
    </lineage>
</organism>
<name>A0A0G1RMU0_9BACT</name>
<dbReference type="GO" id="GO:0046872">
    <property type="term" value="F:metal ion binding"/>
    <property type="evidence" value="ECO:0007669"/>
    <property type="project" value="InterPro"/>
</dbReference>
<keyword evidence="2 5" id="KW-0436">Ligase</keyword>
<evidence type="ECO:0000313" key="6">
    <source>
        <dbReference type="Proteomes" id="UP000034307"/>
    </source>
</evidence>
<evidence type="ECO:0000313" key="5">
    <source>
        <dbReference type="EMBL" id="KKU58432.1"/>
    </source>
</evidence>
<evidence type="ECO:0000256" key="1">
    <source>
        <dbReference type="ARBA" id="ARBA00010871"/>
    </source>
</evidence>
<comment type="caution">
    <text evidence="5">The sequence shown here is derived from an EMBL/GenBank/DDBJ whole genome shotgun (WGS) entry which is preliminary data.</text>
</comment>
<dbReference type="GO" id="GO:0005524">
    <property type="term" value="F:ATP binding"/>
    <property type="evidence" value="ECO:0007669"/>
    <property type="project" value="UniProtKB-UniRule"/>
</dbReference>
<keyword evidence="3" id="KW-0547">Nucleotide-binding</keyword>
<dbReference type="SUPFAM" id="SSF56059">
    <property type="entry name" value="Glutathione synthetase ATP-binding domain-like"/>
    <property type="match status" value="1"/>
</dbReference>
<keyword evidence="3" id="KW-0067">ATP-binding</keyword>
<dbReference type="Pfam" id="PF07478">
    <property type="entry name" value="Dala_Dala_lig_C"/>
    <property type="match status" value="1"/>
</dbReference>
<dbReference type="Gene3D" id="3.30.1490.20">
    <property type="entry name" value="ATP-grasp fold, A domain"/>
    <property type="match status" value="1"/>
</dbReference>
<dbReference type="GO" id="GO:0008716">
    <property type="term" value="F:D-alanine-D-alanine ligase activity"/>
    <property type="evidence" value="ECO:0007669"/>
    <property type="project" value="InterPro"/>
</dbReference>
<dbReference type="EMBL" id="LCNO01000003">
    <property type="protein sequence ID" value="KKU58432.1"/>
    <property type="molecule type" value="Genomic_DNA"/>
</dbReference>
<dbReference type="STRING" id="1618358.UX80_C0003G0087"/>
<feature type="domain" description="ATP-grasp" evidence="4">
    <location>
        <begin position="84"/>
        <end position="301"/>
    </location>
</feature>
<dbReference type="InterPro" id="IPR011761">
    <property type="entry name" value="ATP-grasp"/>
</dbReference>
<evidence type="ECO:0000256" key="3">
    <source>
        <dbReference type="PROSITE-ProRule" id="PRU00409"/>
    </source>
</evidence>
<dbReference type="PANTHER" id="PTHR23132">
    <property type="entry name" value="D-ALANINE--D-ALANINE LIGASE"/>
    <property type="match status" value="1"/>
</dbReference>
<sequence length="317" mass="36175">MKTICVLYNKPEDLHDESDLDTENSAIDAADVLRSEGYEVSLLGIGLDEVSKVKNIEDELVFNLVEWTGKNIAMGTQLIKILERRKIPFTGSGSWGFLLSSDKVQMKKEMKRNKIPTPGKKFPMIVKPAYEHCGIGITQNSIVKNESELRIKNYELRKKYNQPVISEEFIEGRELHVTVLEKNGRPWVLPPAEVIFDKPGAVLSYEMKWDEKSPEYYQSHMGLAVLDSKLKIQISKLAQKCYLKLGGRDYPRLDMRVRGEEIFVLDINNNPGLDFELDSGMGISARLAGFKTYGELLKHIVENAYMRFVSQYDANFL</sequence>
<comment type="similarity">
    <text evidence="1">Belongs to the D-alanine--D-alanine ligase family.</text>
</comment>
<proteinExistence type="inferred from homology"/>
<evidence type="ECO:0000259" key="4">
    <source>
        <dbReference type="PROSITE" id="PS50975"/>
    </source>
</evidence>
<gene>
    <name evidence="5" type="ORF">UX80_C0003G0087</name>
</gene>
<dbReference type="Proteomes" id="UP000034307">
    <property type="component" value="Unassembled WGS sequence"/>
</dbReference>
<dbReference type="InterPro" id="IPR011095">
    <property type="entry name" value="Dala_Dala_lig_C"/>
</dbReference>
<dbReference type="PANTHER" id="PTHR23132:SF23">
    <property type="entry name" value="D-ALANINE--D-ALANINE LIGASE B"/>
    <property type="match status" value="1"/>
</dbReference>
<dbReference type="AlphaFoldDB" id="A0A0G1RMU0"/>
<accession>A0A0G1RMU0</accession>
<reference evidence="5 6" key="1">
    <citation type="journal article" date="2015" name="Nature">
        <title>rRNA introns, odd ribosomes, and small enigmatic genomes across a large radiation of phyla.</title>
        <authorList>
            <person name="Brown C.T."/>
            <person name="Hug L.A."/>
            <person name="Thomas B.C."/>
            <person name="Sharon I."/>
            <person name="Castelle C.J."/>
            <person name="Singh A."/>
            <person name="Wilkins M.J."/>
            <person name="Williams K.H."/>
            <person name="Banfield J.F."/>
        </authorList>
    </citation>
    <scope>NUCLEOTIDE SEQUENCE [LARGE SCALE GENOMIC DNA]</scope>
</reference>
<dbReference type="InterPro" id="IPR013815">
    <property type="entry name" value="ATP_grasp_subdomain_1"/>
</dbReference>
<dbReference type="Gene3D" id="3.30.470.20">
    <property type="entry name" value="ATP-grasp fold, B domain"/>
    <property type="match status" value="1"/>
</dbReference>
<dbReference type="PROSITE" id="PS50975">
    <property type="entry name" value="ATP_GRASP"/>
    <property type="match status" value="1"/>
</dbReference>
<evidence type="ECO:0000256" key="2">
    <source>
        <dbReference type="ARBA" id="ARBA00022598"/>
    </source>
</evidence>